<evidence type="ECO:0000256" key="1">
    <source>
        <dbReference type="SAM" id="Phobius"/>
    </source>
</evidence>
<organism evidence="2 3">
    <name type="scientific">Steinernema glaseri</name>
    <dbReference type="NCBI Taxonomy" id="37863"/>
    <lineage>
        <taxon>Eukaryota</taxon>
        <taxon>Metazoa</taxon>
        <taxon>Ecdysozoa</taxon>
        <taxon>Nematoda</taxon>
        <taxon>Chromadorea</taxon>
        <taxon>Rhabditida</taxon>
        <taxon>Tylenchina</taxon>
        <taxon>Panagrolaimomorpha</taxon>
        <taxon>Strongyloidoidea</taxon>
        <taxon>Steinernematidae</taxon>
        <taxon>Steinernema</taxon>
    </lineage>
</organism>
<reference evidence="3" key="1">
    <citation type="submission" date="2016-11" db="UniProtKB">
        <authorList>
            <consortium name="WormBaseParasite"/>
        </authorList>
    </citation>
    <scope>IDENTIFICATION</scope>
</reference>
<dbReference type="WBParaSite" id="L893_g26810.t1">
    <property type="protein sequence ID" value="L893_g26810.t1"/>
    <property type="gene ID" value="L893_g26810"/>
</dbReference>
<protein>
    <submittedName>
        <fullName evidence="3">7TM_GPCR_Srx domain-containing protein</fullName>
    </submittedName>
</protein>
<name>A0A1I7ZJH9_9BILA</name>
<dbReference type="Proteomes" id="UP000095287">
    <property type="component" value="Unplaced"/>
</dbReference>
<keyword evidence="2" id="KW-1185">Reference proteome</keyword>
<evidence type="ECO:0000313" key="2">
    <source>
        <dbReference type="Proteomes" id="UP000095287"/>
    </source>
</evidence>
<accession>A0A1I7ZJH9</accession>
<sequence length="99" mass="10814">MLVISGSASCESSSVLVLSQGVNLKYTKLICTAPVPSVLLSKPRPRCNMIVVGNTARNLCMKECSQWAFIFRETLKGGTGYEWLFAISIPLILINIYAS</sequence>
<proteinExistence type="predicted"/>
<keyword evidence="1" id="KW-0472">Membrane</keyword>
<feature type="transmembrane region" description="Helical" evidence="1">
    <location>
        <begin position="80"/>
        <end position="98"/>
    </location>
</feature>
<keyword evidence="1" id="KW-0812">Transmembrane</keyword>
<evidence type="ECO:0000313" key="3">
    <source>
        <dbReference type="WBParaSite" id="L893_g26810.t1"/>
    </source>
</evidence>
<keyword evidence="1" id="KW-1133">Transmembrane helix</keyword>
<dbReference type="AlphaFoldDB" id="A0A1I7ZJH9"/>